<dbReference type="GO" id="GO:0016747">
    <property type="term" value="F:acyltransferase activity, transferring groups other than amino-acyl groups"/>
    <property type="evidence" value="ECO:0007669"/>
    <property type="project" value="InterPro"/>
</dbReference>
<dbReference type="PATRIC" id="fig|1217710.3.peg.2327"/>
<dbReference type="RefSeq" id="WP_004784222.1">
    <property type="nucleotide sequence ID" value="NZ_DAIQCP010000026.1"/>
</dbReference>
<organism evidence="2 3">
    <name type="scientific">Acinetobacter variabilis</name>
    <dbReference type="NCBI Taxonomy" id="70346"/>
    <lineage>
        <taxon>Bacteria</taxon>
        <taxon>Pseudomonadati</taxon>
        <taxon>Pseudomonadota</taxon>
        <taxon>Gammaproteobacteria</taxon>
        <taxon>Moraxellales</taxon>
        <taxon>Moraxellaceae</taxon>
        <taxon>Acinetobacter</taxon>
    </lineage>
</organism>
<proteinExistence type="predicted"/>
<dbReference type="PANTHER" id="PTHR43792">
    <property type="entry name" value="GNAT FAMILY, PUTATIVE (AFU_ORTHOLOGUE AFUA_3G00765)-RELATED-RELATED"/>
    <property type="match status" value="1"/>
</dbReference>
<keyword evidence="3" id="KW-1185">Reference proteome</keyword>
<accession>N8VGC9</accession>
<sequence length="181" mass="20961">MEELVQQMQSLSPILQSKRLVLDYFKSSDAAEAYASITPSLTRFMAWDAPESEQVFATVWQNWLNNMADHKEYIFVIRHIERHEFIGLCGLHRLHDEIPEVGIWIRETAHGHYYGHEAVRCIVGYAFNTLGIKALSYPVAEENWASRKIAERVGGKITNHLDKPKYRAVIYEIHAKDFISE</sequence>
<protein>
    <recommendedName>
        <fullName evidence="1">N-acetyltransferase domain-containing protein</fullName>
    </recommendedName>
</protein>
<dbReference type="Pfam" id="PF13302">
    <property type="entry name" value="Acetyltransf_3"/>
    <property type="match status" value="1"/>
</dbReference>
<dbReference type="EMBL" id="APPE01000064">
    <property type="protein sequence ID" value="ENU98640.1"/>
    <property type="molecule type" value="Genomic_DNA"/>
</dbReference>
<dbReference type="AlphaFoldDB" id="N8VGC9"/>
<feature type="domain" description="N-acetyltransferase" evidence="1">
    <location>
        <begin position="32"/>
        <end position="176"/>
    </location>
</feature>
<dbReference type="InterPro" id="IPR016181">
    <property type="entry name" value="Acyl_CoA_acyltransferase"/>
</dbReference>
<dbReference type="InterPro" id="IPR051531">
    <property type="entry name" value="N-acetyltransferase"/>
</dbReference>
<dbReference type="Proteomes" id="UP000013070">
    <property type="component" value="Unassembled WGS sequence"/>
</dbReference>
<comment type="caution">
    <text evidence="2">The sequence shown here is derived from an EMBL/GenBank/DDBJ whole genome shotgun (WGS) entry which is preliminary data.</text>
</comment>
<dbReference type="eggNOG" id="COG1670">
    <property type="taxonomic scope" value="Bacteria"/>
</dbReference>
<evidence type="ECO:0000313" key="3">
    <source>
        <dbReference type="Proteomes" id="UP000013070"/>
    </source>
</evidence>
<gene>
    <name evidence="2" type="ORF">F969_02440</name>
</gene>
<evidence type="ECO:0000313" key="2">
    <source>
        <dbReference type="EMBL" id="ENU98640.1"/>
    </source>
</evidence>
<dbReference type="InterPro" id="IPR000182">
    <property type="entry name" value="GNAT_dom"/>
</dbReference>
<dbReference type="PROSITE" id="PS51186">
    <property type="entry name" value="GNAT"/>
    <property type="match status" value="1"/>
</dbReference>
<reference evidence="2 3" key="1">
    <citation type="submission" date="2013-02" db="EMBL/GenBank/DDBJ databases">
        <title>The Genome Sequence of Acinetobacter sp. NIPH 899.</title>
        <authorList>
            <consortium name="The Broad Institute Genome Sequencing Platform"/>
            <consortium name="The Broad Institute Genome Sequencing Center for Infectious Disease"/>
            <person name="Cerqueira G."/>
            <person name="Feldgarden M."/>
            <person name="Courvalin P."/>
            <person name="Perichon B."/>
            <person name="Grillot-Courvalin C."/>
            <person name="Clermont D."/>
            <person name="Rocha E."/>
            <person name="Yoon E.-J."/>
            <person name="Nemec A."/>
            <person name="Walker B."/>
            <person name="Young S.K."/>
            <person name="Zeng Q."/>
            <person name="Gargeya S."/>
            <person name="Fitzgerald M."/>
            <person name="Haas B."/>
            <person name="Abouelleil A."/>
            <person name="Alvarado L."/>
            <person name="Arachchi H.M."/>
            <person name="Berlin A.M."/>
            <person name="Chapman S.B."/>
            <person name="Dewar J."/>
            <person name="Goldberg J."/>
            <person name="Griggs A."/>
            <person name="Gujja S."/>
            <person name="Hansen M."/>
            <person name="Howarth C."/>
            <person name="Imamovic A."/>
            <person name="Larimer J."/>
            <person name="McCowan C."/>
            <person name="Murphy C."/>
            <person name="Neiman D."/>
            <person name="Pearson M."/>
            <person name="Priest M."/>
            <person name="Roberts A."/>
            <person name="Saif S."/>
            <person name="Shea T."/>
            <person name="Sisk P."/>
            <person name="Sykes S."/>
            <person name="Wortman J."/>
            <person name="Nusbaum C."/>
            <person name="Birren B."/>
        </authorList>
    </citation>
    <scope>NUCLEOTIDE SEQUENCE [LARGE SCALE GENOMIC DNA]</scope>
    <source>
        <strain evidence="2 3">NIPH 899</strain>
    </source>
</reference>
<dbReference type="Gene3D" id="3.40.630.30">
    <property type="match status" value="1"/>
</dbReference>
<dbReference type="SUPFAM" id="SSF55729">
    <property type="entry name" value="Acyl-CoA N-acyltransferases (Nat)"/>
    <property type="match status" value="1"/>
</dbReference>
<dbReference type="PANTHER" id="PTHR43792:SF1">
    <property type="entry name" value="N-ACETYLTRANSFERASE DOMAIN-CONTAINING PROTEIN"/>
    <property type="match status" value="1"/>
</dbReference>
<evidence type="ECO:0000259" key="1">
    <source>
        <dbReference type="PROSITE" id="PS51186"/>
    </source>
</evidence>
<name>N8VGC9_9GAMM</name>
<dbReference type="HOGENOM" id="CLU_013985_15_0_6"/>